<keyword evidence="12" id="KW-0009">Actin-binding</keyword>
<dbReference type="CDD" id="cd04190">
    <property type="entry name" value="Chitin_synth_C"/>
    <property type="match status" value="1"/>
</dbReference>
<comment type="caution">
    <text evidence="17">The sequence shown here is derived from an EMBL/GenBank/DDBJ whole genome shotgun (WGS) entry which is preliminary data.</text>
</comment>
<keyword evidence="5" id="KW-0808">Transferase</keyword>
<feature type="domain" description="DEK-C" evidence="16">
    <location>
        <begin position="1981"/>
        <end position="2039"/>
    </location>
</feature>
<dbReference type="OrthoDB" id="370884at2759"/>
<feature type="transmembrane region" description="Helical" evidence="14">
    <location>
        <begin position="1228"/>
        <end position="1250"/>
    </location>
</feature>
<keyword evidence="4" id="KW-0328">Glycosyltransferase</keyword>
<dbReference type="Pfam" id="PF08766">
    <property type="entry name" value="DEK_C"/>
    <property type="match status" value="1"/>
</dbReference>
<protein>
    <recommendedName>
        <fullName evidence="2">chitin synthase</fullName>
        <ecNumber evidence="2">2.4.1.16</ecNumber>
    </recommendedName>
</protein>
<evidence type="ECO:0000256" key="1">
    <source>
        <dbReference type="ARBA" id="ARBA00004651"/>
    </source>
</evidence>
<feature type="transmembrane region" description="Helical" evidence="14">
    <location>
        <begin position="1626"/>
        <end position="1647"/>
    </location>
</feature>
<dbReference type="Pfam" id="PF03142">
    <property type="entry name" value="Chitin_synth_2"/>
    <property type="match status" value="1"/>
</dbReference>
<dbReference type="GO" id="GO:0005524">
    <property type="term" value="F:ATP binding"/>
    <property type="evidence" value="ECO:0007669"/>
    <property type="project" value="UniProtKB-UniRule"/>
</dbReference>
<dbReference type="Pfam" id="PF00063">
    <property type="entry name" value="Myosin_head"/>
    <property type="match status" value="1"/>
</dbReference>
<dbReference type="PRINTS" id="PR00193">
    <property type="entry name" value="MYOSINHEAVY"/>
</dbReference>
<evidence type="ECO:0000256" key="6">
    <source>
        <dbReference type="ARBA" id="ARBA00022692"/>
    </source>
</evidence>
<dbReference type="Gene3D" id="3.90.550.10">
    <property type="entry name" value="Spore Coat Polysaccharide Biosynthesis Protein SpsA, Chain A"/>
    <property type="match status" value="1"/>
</dbReference>
<name>A0A2T9Y0B6_9FUNG</name>
<dbReference type="Gene3D" id="1.10.10.820">
    <property type="match status" value="1"/>
</dbReference>
<evidence type="ECO:0000313" key="18">
    <source>
        <dbReference type="Proteomes" id="UP000245609"/>
    </source>
</evidence>
<feature type="region of interest" description="Actin-binding" evidence="12">
    <location>
        <begin position="638"/>
        <end position="660"/>
    </location>
</feature>
<evidence type="ECO:0000256" key="10">
    <source>
        <dbReference type="ARBA" id="ARBA00023175"/>
    </source>
</evidence>
<dbReference type="Gene3D" id="3.40.850.10">
    <property type="entry name" value="Kinesin motor domain"/>
    <property type="match status" value="1"/>
</dbReference>
<dbReference type="PROSITE" id="PS51998">
    <property type="entry name" value="DEK_C"/>
    <property type="match status" value="1"/>
</dbReference>
<evidence type="ECO:0000259" key="16">
    <source>
        <dbReference type="PROSITE" id="PS51998"/>
    </source>
</evidence>
<keyword evidence="9 14" id="KW-0472">Membrane</keyword>
<dbReference type="SMART" id="SM00242">
    <property type="entry name" value="MYSc"/>
    <property type="match status" value="1"/>
</dbReference>
<feature type="transmembrane region" description="Helical" evidence="14">
    <location>
        <begin position="957"/>
        <end position="982"/>
    </location>
</feature>
<dbReference type="Proteomes" id="UP000245609">
    <property type="component" value="Unassembled WGS sequence"/>
</dbReference>
<dbReference type="GO" id="GO:0016459">
    <property type="term" value="C:myosin complex"/>
    <property type="evidence" value="ECO:0007669"/>
    <property type="project" value="UniProtKB-KW"/>
</dbReference>
<dbReference type="InterPro" id="IPR036961">
    <property type="entry name" value="Kinesin_motor_dom_sf"/>
</dbReference>
<evidence type="ECO:0000256" key="5">
    <source>
        <dbReference type="ARBA" id="ARBA00022679"/>
    </source>
</evidence>
<dbReference type="EMBL" id="MBFS01003603">
    <property type="protein sequence ID" value="PVU85789.1"/>
    <property type="molecule type" value="Genomic_DNA"/>
</dbReference>
<feature type="region of interest" description="Disordered" evidence="13">
    <location>
        <begin position="767"/>
        <end position="788"/>
    </location>
</feature>
<keyword evidence="12" id="KW-0547">Nucleotide-binding</keyword>
<dbReference type="SUPFAM" id="SSF109715">
    <property type="entry name" value="DEK C-terminal domain"/>
    <property type="match status" value="1"/>
</dbReference>
<feature type="region of interest" description="Disordered" evidence="13">
    <location>
        <begin position="865"/>
        <end position="913"/>
    </location>
</feature>
<evidence type="ECO:0000256" key="7">
    <source>
        <dbReference type="ARBA" id="ARBA00022989"/>
    </source>
</evidence>
<comment type="subcellular location">
    <subcellularLocation>
        <location evidence="1">Cell membrane</location>
        <topology evidence="1">Multi-pass membrane protein</topology>
    </subcellularLocation>
</comment>
<dbReference type="InterPro" id="IPR029044">
    <property type="entry name" value="Nucleotide-diphossugar_trans"/>
</dbReference>
<dbReference type="GO" id="GO:0031505">
    <property type="term" value="P:fungal-type cell wall organization"/>
    <property type="evidence" value="ECO:0007669"/>
    <property type="project" value="TreeGrafter"/>
</dbReference>
<dbReference type="PANTHER" id="PTHR22914:SF13">
    <property type="entry name" value="CHITIN SYNTHASE"/>
    <property type="match status" value="1"/>
</dbReference>
<dbReference type="GO" id="GO:0003774">
    <property type="term" value="F:cytoskeletal motor activity"/>
    <property type="evidence" value="ECO:0007669"/>
    <property type="project" value="UniProtKB-UniRule"/>
</dbReference>
<feature type="binding site" evidence="12">
    <location>
        <begin position="110"/>
        <end position="117"/>
    </location>
    <ligand>
        <name>ATP</name>
        <dbReference type="ChEBI" id="CHEBI:30616"/>
    </ligand>
</feature>
<evidence type="ECO:0000256" key="9">
    <source>
        <dbReference type="ARBA" id="ARBA00023136"/>
    </source>
</evidence>
<evidence type="ECO:0000256" key="12">
    <source>
        <dbReference type="PROSITE-ProRule" id="PRU00782"/>
    </source>
</evidence>
<keyword evidence="3" id="KW-1003">Cell membrane</keyword>
<evidence type="ECO:0000256" key="14">
    <source>
        <dbReference type="SAM" id="Phobius"/>
    </source>
</evidence>
<dbReference type="GO" id="GO:0003779">
    <property type="term" value="F:actin binding"/>
    <property type="evidence" value="ECO:0007669"/>
    <property type="project" value="UniProtKB-KW"/>
</dbReference>
<dbReference type="SUPFAM" id="SSF52540">
    <property type="entry name" value="P-loop containing nucleoside triphosphate hydrolases"/>
    <property type="match status" value="1"/>
</dbReference>
<proteinExistence type="inferred from homology"/>
<keyword evidence="7 14" id="KW-1133">Transmembrane helix</keyword>
<dbReference type="InterPro" id="IPR027417">
    <property type="entry name" value="P-loop_NTPase"/>
</dbReference>
<dbReference type="SUPFAM" id="SSF53448">
    <property type="entry name" value="Nucleotide-diphospho-sugar transferases"/>
    <property type="match status" value="1"/>
</dbReference>
<dbReference type="PANTHER" id="PTHR22914">
    <property type="entry name" value="CHITIN SYNTHASE"/>
    <property type="match status" value="1"/>
</dbReference>
<gene>
    <name evidence="17" type="ORF">BB560_006902</name>
</gene>
<dbReference type="Gene3D" id="1.20.120.720">
    <property type="entry name" value="Myosin VI head, motor domain, U50 subdomain"/>
    <property type="match status" value="1"/>
</dbReference>
<sequence>MAQEPSFDLSKLSDKEPLSSDKIEKILKDRAQDDSNPSVYTKISERFLLAVNYYPKVSTNDDSVIQEYIDNYRNTNLNPLESNPHIFDLVTKCHFYMKQTGLNQSIIFMGESGSGKTESKRLAIKVLSYLRWQSKRDMSIYDKVIDSQTVIEAFTHAKTHIHANASRVGTYTELYFDPNGRIMGSQIFDYMFDRARTTRVFPNERNYHIFYYLFYGASHSERHSLGLTQSHYEYLDYPETVQRLVGIDDKTQFNDLKQAMKTLGLGEQYSKLIFQTLSTILLLGNIQFEDPKDSTVVENMTSIKNEELLEQVASFLGVDPVDLANSLIYKSELIGTEMCTIFLDAAQAHQRCNELATLLYSLLVKWMIFKINSNLKPASSSLENGNGKEKEDVNNSNTAIGLLDIPGSYSQGLLRFEEFLFNYINERIIHFMNHQIFEIGDPEFTAEGLEHLLKPVEYKDNSRCLDLFMWPKTGLFSIIRSENRHFDNLAKNSELLPNAVKDMAITMKFSELNSKQKNSYIPINKSEFGIKHYNCEVSYTTEGFFESNSDKISLDFINLLNPTGSHYERIVSPVNQFISNLFDEKFVISTFHPKNKNKVIEANQILTPLSVPLTANKKDKSEYKKSGSYAVGSCQKSVSKLISAIDNTLPWFVININSNEKVGSSNWDSETVQNQIDSFGIPQIAFRRQLDYSASLSIPRFLDRYAKNVLDENNYIHETSELQKCESIKLKMGFPEHEMAIGKTRVFLSYVAWHKLESLNVASSRMEQLEEGNEGNTNTSDGNDVLSVYSDDENANVMELDENDDNDLKDIVMKNKLLSQMLSNNKNNTEFYPIQEEMQEMSPEMNVINQLNSYNYQIEEQGGGITTFDQSPKYDTDKINENQKLDSSPDQNAPLVSTEKQGKEKKKKKTSEKKKMSMVRRNWLIFVWLVTWWVPSPILSTVFRIKNSEQRIAWREKFTLCFLIALVCMATIFWIAIFGVMICPKQYVYSIEELNGYNSADNALISIRGEVFSIKDFNHLSVSYKYLVDNNYPGKDLSDKFPLQLSFVCSGMGIDPRLAMSPMPLPYSDTWLHDQRYWKHPEMLDNGGYNYYQYRIMRIMRMGYLKGKIGLDPSVVHNKGSGVSDVRGQKRYLGIINQEVFDLSDYINYRGAPYSIAPKGVNNNTDVRTFLDTEVVNMFSTFPGTDLTSRWEAYFADKPDLKKKHYNCLRGAFFAGVIDKRKSFQCYFANYILLASSVALTSIILFKFLAALQLSSLREPEERENFVICNVPCYTEGEDSLRSTLDSLARLSYDDKRKLIFVVCDGMIMGAGNDRTTPQIVLDILGADKTLHPEPLSYLALGEGQKQHNMAKVYTGLYEVSGHVVPYIVVVKCGNQYEKIRQGNRGKRDSQIILMRFFNKVFFELEMTPLELEIYHQIKNIIGVDPVLYEFVMMVDADTYVFPDSLNRMVSCMINDTKLMGICGETKLANEKETWITMIQVYEYYISHHLSKAFESLFGSVTCLPGCFCMYRLRSAEKNYPLLINSEIIKEYSENNVDTLHKKNLLHLGEDRYLTTLMLKHLPYYKTKFTPDAQCRTNAPDTWSILLSQRRRWINSTVHNLLELVFLPRLCGFCCFSMRFIVFIDLLSTIIMPATVAYLVYLIYVLVTWESQIPMVSICLLVSVYAMQCLLFIIKKQWQHIGWMVVYIFAMPVFAFFIPIYSFWHFDDFSWGNTRRVVGDKNKKNILTDTEAFDEDLIPKKKWAEYEKDALNDLEVDFRSRDETPVGVSARENVFSNSRVNSPAFSLYSNLNYGYNGNMNNVMLRSYSPAQQAQLNMNAANMQPIQYLMPYVSPTQNPQTIHPYSTAQPHQGEYYNMNYPDYIPYGALDQNLMRTVDMNNNSINTFNGSGLYTNMYPLHQSVYYDPNLSQNMIPIQNGMVTKFAQEQQNHLANNNMVDKLDSAYNQAYNRMPPSFNSGNESDPIMVNGNGNGMQQPNTVANDESNELYKVIKDIIAESDLSKLTKKAVRKEVAARMNFDQQEMKEKKQQIDGIIEKVVNNEF</sequence>
<dbReference type="GO" id="GO:0030428">
    <property type="term" value="C:cell septum"/>
    <property type="evidence" value="ECO:0007669"/>
    <property type="project" value="TreeGrafter"/>
</dbReference>
<dbReference type="InterPro" id="IPR001609">
    <property type="entry name" value="Myosin_head_motor_dom-like"/>
</dbReference>
<evidence type="ECO:0000256" key="11">
    <source>
        <dbReference type="ARBA" id="ARBA00023180"/>
    </source>
</evidence>
<feature type="compositionally biased region" description="Basic and acidic residues" evidence="13">
    <location>
        <begin position="872"/>
        <end position="884"/>
    </location>
</feature>
<dbReference type="GO" id="GO:0004100">
    <property type="term" value="F:chitin synthase activity"/>
    <property type="evidence" value="ECO:0007669"/>
    <property type="project" value="UniProtKB-EC"/>
</dbReference>
<reference evidence="17 18" key="1">
    <citation type="journal article" date="2018" name="MBio">
        <title>Comparative Genomics Reveals the Core Gene Toolbox for the Fungus-Insect Symbiosis.</title>
        <authorList>
            <person name="Wang Y."/>
            <person name="Stata M."/>
            <person name="Wang W."/>
            <person name="Stajich J.E."/>
            <person name="White M.M."/>
            <person name="Moncalvo J.M."/>
        </authorList>
    </citation>
    <scope>NUCLEOTIDE SEQUENCE [LARGE SCALE GENOMIC DNA]</scope>
    <source>
        <strain evidence="17 18">SC-DP-2</strain>
    </source>
</reference>
<keyword evidence="12" id="KW-0067">ATP-binding</keyword>
<evidence type="ECO:0000313" key="17">
    <source>
        <dbReference type="EMBL" id="PVU85789.1"/>
    </source>
</evidence>
<dbReference type="STRING" id="133381.A0A2T9Y0B6"/>
<evidence type="ECO:0000256" key="3">
    <source>
        <dbReference type="ARBA" id="ARBA00022475"/>
    </source>
</evidence>
<keyword evidence="11" id="KW-0325">Glycoprotein</keyword>
<feature type="transmembrane region" description="Helical" evidence="14">
    <location>
        <begin position="1681"/>
        <end position="1704"/>
    </location>
</feature>
<feature type="compositionally biased region" description="Basic residues" evidence="13">
    <location>
        <begin position="903"/>
        <end position="913"/>
    </location>
</feature>
<feature type="transmembrane region" description="Helical" evidence="14">
    <location>
        <begin position="1653"/>
        <end position="1674"/>
    </location>
</feature>
<evidence type="ECO:0000256" key="8">
    <source>
        <dbReference type="ARBA" id="ARBA00023123"/>
    </source>
</evidence>
<dbReference type="EC" id="2.4.1.16" evidence="2"/>
<keyword evidence="6 14" id="KW-0812">Transmembrane</keyword>
<dbReference type="GO" id="GO:0005886">
    <property type="term" value="C:plasma membrane"/>
    <property type="evidence" value="ECO:0007669"/>
    <property type="project" value="UniProtKB-SubCell"/>
</dbReference>
<keyword evidence="8 12" id="KW-0518">Myosin</keyword>
<evidence type="ECO:0000256" key="2">
    <source>
        <dbReference type="ARBA" id="ARBA00012543"/>
    </source>
</evidence>
<accession>A0A2T9Y0B6</accession>
<feature type="compositionally biased region" description="Polar residues" evidence="13">
    <location>
        <begin position="885"/>
        <end position="895"/>
    </location>
</feature>
<dbReference type="Gene3D" id="1.10.10.60">
    <property type="entry name" value="Homeodomain-like"/>
    <property type="match status" value="1"/>
</dbReference>
<dbReference type="Gene3D" id="1.20.58.530">
    <property type="match status" value="1"/>
</dbReference>
<evidence type="ECO:0000256" key="13">
    <source>
        <dbReference type="SAM" id="MobiDB-lite"/>
    </source>
</evidence>
<keyword evidence="10 12" id="KW-0505">Motor protein</keyword>
<organism evidence="17 18">
    <name type="scientific">Smittium megazygosporum</name>
    <dbReference type="NCBI Taxonomy" id="133381"/>
    <lineage>
        <taxon>Eukaryota</taxon>
        <taxon>Fungi</taxon>
        <taxon>Fungi incertae sedis</taxon>
        <taxon>Zoopagomycota</taxon>
        <taxon>Kickxellomycotina</taxon>
        <taxon>Harpellomycetes</taxon>
        <taxon>Harpellales</taxon>
        <taxon>Legeriomycetaceae</taxon>
        <taxon>Smittium</taxon>
    </lineage>
</organism>
<dbReference type="InterPro" id="IPR004835">
    <property type="entry name" value="Chitin_synth"/>
</dbReference>
<feature type="domain" description="Myosin motor" evidence="15">
    <location>
        <begin position="1"/>
        <end position="761"/>
    </location>
</feature>
<keyword evidence="18" id="KW-1185">Reference proteome</keyword>
<dbReference type="PROSITE" id="PS51456">
    <property type="entry name" value="MYOSIN_MOTOR"/>
    <property type="match status" value="1"/>
</dbReference>
<evidence type="ECO:0000259" key="15">
    <source>
        <dbReference type="PROSITE" id="PS51456"/>
    </source>
</evidence>
<comment type="similarity">
    <text evidence="12">Belongs to the TRAFAC class myosin-kinesin ATPase superfamily. Myosin family.</text>
</comment>
<feature type="transmembrane region" description="Helical" evidence="14">
    <location>
        <begin position="923"/>
        <end position="945"/>
    </location>
</feature>
<evidence type="ECO:0000256" key="4">
    <source>
        <dbReference type="ARBA" id="ARBA00022676"/>
    </source>
</evidence>
<dbReference type="InterPro" id="IPR014876">
    <property type="entry name" value="DEK_C"/>
</dbReference>
<dbReference type="GO" id="GO:0006031">
    <property type="term" value="P:chitin biosynthetic process"/>
    <property type="evidence" value="ECO:0007669"/>
    <property type="project" value="TreeGrafter"/>
</dbReference>